<evidence type="ECO:0000313" key="2">
    <source>
        <dbReference type="Proteomes" id="UP000799444"/>
    </source>
</evidence>
<comment type="caution">
    <text evidence="1">The sequence shown here is derived from an EMBL/GenBank/DDBJ whole genome shotgun (WGS) entry which is preliminary data.</text>
</comment>
<evidence type="ECO:0000313" key="1">
    <source>
        <dbReference type="EMBL" id="KAF2731021.1"/>
    </source>
</evidence>
<gene>
    <name evidence="1" type="ORF">EJ04DRAFT_579419</name>
</gene>
<keyword evidence="2" id="KW-1185">Reference proteome</keyword>
<reference evidence="1" key="1">
    <citation type="journal article" date="2020" name="Stud. Mycol.">
        <title>101 Dothideomycetes genomes: a test case for predicting lifestyles and emergence of pathogens.</title>
        <authorList>
            <person name="Haridas S."/>
            <person name="Albert R."/>
            <person name="Binder M."/>
            <person name="Bloem J."/>
            <person name="Labutti K."/>
            <person name="Salamov A."/>
            <person name="Andreopoulos B."/>
            <person name="Baker S."/>
            <person name="Barry K."/>
            <person name="Bills G."/>
            <person name="Bluhm B."/>
            <person name="Cannon C."/>
            <person name="Castanera R."/>
            <person name="Culley D."/>
            <person name="Daum C."/>
            <person name="Ezra D."/>
            <person name="Gonzalez J."/>
            <person name="Henrissat B."/>
            <person name="Kuo A."/>
            <person name="Liang C."/>
            <person name="Lipzen A."/>
            <person name="Lutzoni F."/>
            <person name="Magnuson J."/>
            <person name="Mondo S."/>
            <person name="Nolan M."/>
            <person name="Ohm R."/>
            <person name="Pangilinan J."/>
            <person name="Park H.-J."/>
            <person name="Ramirez L."/>
            <person name="Alfaro M."/>
            <person name="Sun H."/>
            <person name="Tritt A."/>
            <person name="Yoshinaga Y."/>
            <person name="Zwiers L.-H."/>
            <person name="Turgeon B."/>
            <person name="Goodwin S."/>
            <person name="Spatafora J."/>
            <person name="Crous P."/>
            <person name="Grigoriev I."/>
        </authorList>
    </citation>
    <scope>NUCLEOTIDE SEQUENCE</scope>
    <source>
        <strain evidence="1">CBS 125425</strain>
    </source>
</reference>
<dbReference type="Proteomes" id="UP000799444">
    <property type="component" value="Unassembled WGS sequence"/>
</dbReference>
<protein>
    <submittedName>
        <fullName evidence="1">Uncharacterized protein</fullName>
    </submittedName>
</protein>
<organism evidence="1 2">
    <name type="scientific">Polyplosphaeria fusca</name>
    <dbReference type="NCBI Taxonomy" id="682080"/>
    <lineage>
        <taxon>Eukaryota</taxon>
        <taxon>Fungi</taxon>
        <taxon>Dikarya</taxon>
        <taxon>Ascomycota</taxon>
        <taxon>Pezizomycotina</taxon>
        <taxon>Dothideomycetes</taxon>
        <taxon>Pleosporomycetidae</taxon>
        <taxon>Pleosporales</taxon>
        <taxon>Tetraplosphaeriaceae</taxon>
        <taxon>Polyplosphaeria</taxon>
    </lineage>
</organism>
<accession>A0A9P4QU67</accession>
<dbReference type="OrthoDB" id="4196148at2759"/>
<dbReference type="EMBL" id="ML996204">
    <property type="protein sequence ID" value="KAF2731021.1"/>
    <property type="molecule type" value="Genomic_DNA"/>
</dbReference>
<sequence>MAKNEPFSSSSLEAPPPYILASSNHPSVHPLIADESLSLIMQDSKSYCFVASTAAPDRCLYRLSQPIFTGHAKLIGAEKYTYKIKDSEPPVYEEHEHVEDIEQSKTQPLSMLDVQDSRGPRMTFKRTHIYDIEPPISKALGATIRIKGMSTTRNDNFSEVCLERMPLKTSWKVVRGKHGEEGGQWKLEAGGSLLKKAKARNDHLWQWRDSKGDVIAVEIELTAEEREGVLGAGKDRARLDICKPITGKDLDLLVTAWAARIAFEAAEAVREPMTWSKFKRIAETGKGRGGTPFGMAPSAAR</sequence>
<dbReference type="AlphaFoldDB" id="A0A9P4QU67"/>
<proteinExistence type="predicted"/>
<name>A0A9P4QU67_9PLEO</name>